<evidence type="ECO:0008006" key="3">
    <source>
        <dbReference type="Google" id="ProtNLM"/>
    </source>
</evidence>
<gene>
    <name evidence="1" type="ORF">ACFQGD_25210</name>
</gene>
<dbReference type="EMBL" id="JBHSXX010000001">
    <property type="protein sequence ID" value="MFC6870439.1"/>
    <property type="molecule type" value="Genomic_DNA"/>
</dbReference>
<name>A0ABW2C6L0_9PSEU</name>
<protein>
    <recommendedName>
        <fullName evidence="3">Antibiotic biosynthesis monooxygenase</fullName>
    </recommendedName>
</protein>
<evidence type="ECO:0000313" key="1">
    <source>
        <dbReference type="EMBL" id="MFC6870439.1"/>
    </source>
</evidence>
<dbReference type="Proteomes" id="UP001596337">
    <property type="component" value="Unassembled WGS sequence"/>
</dbReference>
<dbReference type="InterPro" id="IPR011008">
    <property type="entry name" value="Dimeric_a/b-barrel"/>
</dbReference>
<evidence type="ECO:0000313" key="2">
    <source>
        <dbReference type="Proteomes" id="UP001596337"/>
    </source>
</evidence>
<sequence length="206" mass="22897">MYARSTTVQAHLDSIDNGIAFIRDDVMPALMEMPGCVGLSMLVDRESGRCIATSAWDSMESMRASEDMARPMRERAAEIMGNRAQVDEWEIAVLHRDHPSHHGACVRATWVRFDTDAVDRAIDVYRMGMLPAMRELEGFCSASLMIDRESGIAVSSVTYDDSAAMERTRDEADSLRLTGAREAGVEVLDVCEFELALAHLHVPEMV</sequence>
<dbReference type="SUPFAM" id="SSF54909">
    <property type="entry name" value="Dimeric alpha+beta barrel"/>
    <property type="match status" value="1"/>
</dbReference>
<organism evidence="1 2">
    <name type="scientific">Haloechinothrix salitolerans</name>
    <dbReference type="NCBI Taxonomy" id="926830"/>
    <lineage>
        <taxon>Bacteria</taxon>
        <taxon>Bacillati</taxon>
        <taxon>Actinomycetota</taxon>
        <taxon>Actinomycetes</taxon>
        <taxon>Pseudonocardiales</taxon>
        <taxon>Pseudonocardiaceae</taxon>
        <taxon>Haloechinothrix</taxon>
    </lineage>
</organism>
<keyword evidence="2" id="KW-1185">Reference proteome</keyword>
<comment type="caution">
    <text evidence="1">The sequence shown here is derived from an EMBL/GenBank/DDBJ whole genome shotgun (WGS) entry which is preliminary data.</text>
</comment>
<proteinExistence type="predicted"/>
<dbReference type="RefSeq" id="WP_345399359.1">
    <property type="nucleotide sequence ID" value="NZ_BAABLA010000087.1"/>
</dbReference>
<reference evidence="2" key="1">
    <citation type="journal article" date="2019" name="Int. J. Syst. Evol. Microbiol.">
        <title>The Global Catalogue of Microorganisms (GCM) 10K type strain sequencing project: providing services to taxonomists for standard genome sequencing and annotation.</title>
        <authorList>
            <consortium name="The Broad Institute Genomics Platform"/>
            <consortium name="The Broad Institute Genome Sequencing Center for Infectious Disease"/>
            <person name="Wu L."/>
            <person name="Ma J."/>
        </authorList>
    </citation>
    <scope>NUCLEOTIDE SEQUENCE [LARGE SCALE GENOMIC DNA]</scope>
    <source>
        <strain evidence="2">KCTC 32255</strain>
    </source>
</reference>
<accession>A0ABW2C6L0</accession>